<gene>
    <name evidence="13" type="ORF">BJY01DRAFT_160825</name>
</gene>
<accession>A0ABR4K760</accession>
<evidence type="ECO:0000256" key="9">
    <source>
        <dbReference type="ARBA" id="ARBA00023204"/>
    </source>
</evidence>
<evidence type="ECO:0000256" key="3">
    <source>
        <dbReference type="ARBA" id="ARBA00022454"/>
    </source>
</evidence>
<feature type="region of interest" description="Disordered" evidence="12">
    <location>
        <begin position="737"/>
        <end position="771"/>
    </location>
</feature>
<dbReference type="PANTHER" id="PTHR19306">
    <property type="entry name" value="STRUCTURAL MAINTENANCE OF CHROMOSOMES 5,6 SMC5, SMC6"/>
    <property type="match status" value="1"/>
</dbReference>
<name>A0ABR4K760_9EURO</name>
<proteinExistence type="predicted"/>
<evidence type="ECO:0000313" key="13">
    <source>
        <dbReference type="EMBL" id="KAL2848145.1"/>
    </source>
</evidence>
<keyword evidence="5" id="KW-0227">DNA damage</keyword>
<feature type="region of interest" description="Disordered" evidence="12">
    <location>
        <begin position="74"/>
        <end position="103"/>
    </location>
</feature>
<evidence type="ECO:0000256" key="1">
    <source>
        <dbReference type="ARBA" id="ARBA00004123"/>
    </source>
</evidence>
<evidence type="ECO:0000313" key="14">
    <source>
        <dbReference type="Proteomes" id="UP001610446"/>
    </source>
</evidence>
<feature type="region of interest" description="Disordered" evidence="12">
    <location>
        <begin position="1"/>
        <end position="55"/>
    </location>
</feature>
<keyword evidence="6" id="KW-0067">ATP-binding</keyword>
<feature type="coiled-coil region" evidence="11">
    <location>
        <begin position="506"/>
        <end position="586"/>
    </location>
</feature>
<protein>
    <recommendedName>
        <fullName evidence="15">Up-regulated during septation-domain-containing protein</fullName>
    </recommendedName>
</protein>
<keyword evidence="9" id="KW-0234">DNA repair</keyword>
<dbReference type="EMBL" id="JBFXLU010000051">
    <property type="protein sequence ID" value="KAL2848145.1"/>
    <property type="molecule type" value="Genomic_DNA"/>
</dbReference>
<evidence type="ECO:0000256" key="2">
    <source>
        <dbReference type="ARBA" id="ARBA00004286"/>
    </source>
</evidence>
<keyword evidence="14" id="KW-1185">Reference proteome</keyword>
<keyword evidence="3" id="KW-0158">Chromosome</keyword>
<evidence type="ECO:0000256" key="4">
    <source>
        <dbReference type="ARBA" id="ARBA00022741"/>
    </source>
</evidence>
<comment type="caution">
    <text evidence="13">The sequence shown here is derived from an EMBL/GenBank/DDBJ whole genome shotgun (WGS) entry which is preliminary data.</text>
</comment>
<dbReference type="Proteomes" id="UP001610446">
    <property type="component" value="Unassembled WGS sequence"/>
</dbReference>
<evidence type="ECO:0000256" key="5">
    <source>
        <dbReference type="ARBA" id="ARBA00022763"/>
    </source>
</evidence>
<feature type="region of interest" description="Disordered" evidence="12">
    <location>
        <begin position="175"/>
        <end position="199"/>
    </location>
</feature>
<evidence type="ECO:0000256" key="7">
    <source>
        <dbReference type="ARBA" id="ARBA00023054"/>
    </source>
</evidence>
<evidence type="ECO:0008006" key="15">
    <source>
        <dbReference type="Google" id="ProtNLM"/>
    </source>
</evidence>
<sequence length="771" mass="87655">METRSARRKRCNSSASKAGQCSPIFHDKARHFNTRPCETPRHPHKRVRFSDPGPVAQNISTGLTPALCRTSFDEKEYNSTVQQTPSRRARRRSTPLPHSRRITDSQLPLGSQQVERVLHFTPLRQLLDTRTQRRIRRFGLSNEITNIEREKRATAQYEKSLDLLLCERDSLKRELESARRSKSSPESQTISDDGQWMTPEDRIKHLEYGNDRLRTQLSFSVSQAPHYQRSDSGSSVDTVILNDSGFEGETIFMSDSPDIRGADIQYSVPDNISLLSPKALGVDSSVQTLQPTRNLDPEIETLSRDLEVAKKEKRDLFEACRSHIDMLNGTPLERHLRQPSPPPEFLDDILPSLMQTLSRASDATHALNTIQDELSSLGFHGEDAAERIAELRNRFRTARLELERAVPGETADAGLTHGSSTLSALVKRVEALVKELGEERTRHHGSADRERALRGQFDILLLRYEDASNKIQGLEESIASSAGDMLHTRMRIQELECEAHDQVVGIDRLNAALSKYRDEVKSLENLIMRLENEKIQRAEKHAQQVSEFEEKAAGEEKDRRIADLAIAERERQIRELEEVVEQNRKRVCDLTAKVEMIERERDQEIESLKQSTGEQALEHEQEIGLLNVRVSELNTALDTAREEAEKLRLSNIGLEEQLRLEIDSKDGLLDQWVAEQTRSYTAMKTMVNAERRKAKVRAANWELKSDELQSDALGMGSEPITPVSMTRFVDVEVGRGKHRRRLDSGVGIPMEDEDEDEDTDQQLLPSDPVDL</sequence>
<dbReference type="PANTHER" id="PTHR19306:SF6">
    <property type="entry name" value="STRUCTURAL MAINTENANCE OF CHROMOSOMES PROTEIN 6"/>
    <property type="match status" value="1"/>
</dbReference>
<keyword evidence="4" id="KW-0547">Nucleotide-binding</keyword>
<feature type="compositionally biased region" description="Acidic residues" evidence="12">
    <location>
        <begin position="750"/>
        <end position="760"/>
    </location>
</feature>
<keyword evidence="7 11" id="KW-0175">Coiled coil</keyword>
<keyword evidence="10" id="KW-0539">Nucleus</keyword>
<evidence type="ECO:0000256" key="12">
    <source>
        <dbReference type="SAM" id="MobiDB-lite"/>
    </source>
</evidence>
<feature type="compositionally biased region" description="Basic residues" evidence="12">
    <location>
        <begin position="1"/>
        <end position="11"/>
    </location>
</feature>
<evidence type="ECO:0000256" key="8">
    <source>
        <dbReference type="ARBA" id="ARBA00023172"/>
    </source>
</evidence>
<organism evidence="13 14">
    <name type="scientific">Aspergillus pseudoustus</name>
    <dbReference type="NCBI Taxonomy" id="1810923"/>
    <lineage>
        <taxon>Eukaryota</taxon>
        <taxon>Fungi</taxon>
        <taxon>Dikarya</taxon>
        <taxon>Ascomycota</taxon>
        <taxon>Pezizomycotina</taxon>
        <taxon>Eurotiomycetes</taxon>
        <taxon>Eurotiomycetidae</taxon>
        <taxon>Eurotiales</taxon>
        <taxon>Aspergillaceae</taxon>
        <taxon>Aspergillus</taxon>
        <taxon>Aspergillus subgen. Nidulantes</taxon>
    </lineage>
</organism>
<evidence type="ECO:0000256" key="6">
    <source>
        <dbReference type="ARBA" id="ARBA00022840"/>
    </source>
</evidence>
<feature type="coiled-coil region" evidence="11">
    <location>
        <begin position="630"/>
        <end position="657"/>
    </location>
</feature>
<reference evidence="13 14" key="1">
    <citation type="submission" date="2024-07" db="EMBL/GenBank/DDBJ databases">
        <title>Section-level genome sequencing and comparative genomics of Aspergillus sections Usti and Cavernicolus.</title>
        <authorList>
            <consortium name="Lawrence Berkeley National Laboratory"/>
            <person name="Nybo J.L."/>
            <person name="Vesth T.C."/>
            <person name="Theobald S."/>
            <person name="Frisvad J.C."/>
            <person name="Larsen T.O."/>
            <person name="Kjaerboelling I."/>
            <person name="Rothschild-Mancinelli K."/>
            <person name="Lyhne E.K."/>
            <person name="Kogle M.E."/>
            <person name="Barry K."/>
            <person name="Clum A."/>
            <person name="Na H."/>
            <person name="Ledsgaard L."/>
            <person name="Lin J."/>
            <person name="Lipzen A."/>
            <person name="Kuo A."/>
            <person name="Riley R."/>
            <person name="Mondo S."/>
            <person name="Labutti K."/>
            <person name="Haridas S."/>
            <person name="Pangalinan J."/>
            <person name="Salamov A.A."/>
            <person name="Simmons B.A."/>
            <person name="Magnuson J.K."/>
            <person name="Chen J."/>
            <person name="Drula E."/>
            <person name="Henrissat B."/>
            <person name="Wiebenga A."/>
            <person name="Lubbers R.J."/>
            <person name="Gomes A.C."/>
            <person name="Makela M.R."/>
            <person name="Stajich J."/>
            <person name="Grigoriev I.V."/>
            <person name="Mortensen U.H."/>
            <person name="De Vries R.P."/>
            <person name="Baker S.E."/>
            <person name="Andersen M.R."/>
        </authorList>
    </citation>
    <scope>NUCLEOTIDE SEQUENCE [LARGE SCALE GENOMIC DNA]</scope>
    <source>
        <strain evidence="13 14">CBS 123904</strain>
    </source>
</reference>
<comment type="subcellular location">
    <subcellularLocation>
        <location evidence="2">Chromosome</location>
    </subcellularLocation>
    <subcellularLocation>
        <location evidence="1">Nucleus</location>
    </subcellularLocation>
</comment>
<evidence type="ECO:0000256" key="10">
    <source>
        <dbReference type="ARBA" id="ARBA00023242"/>
    </source>
</evidence>
<keyword evidence="8" id="KW-0233">DNA recombination</keyword>
<evidence type="ECO:0000256" key="11">
    <source>
        <dbReference type="SAM" id="Coils"/>
    </source>
</evidence>